<sequence length="41" mass="4168">MKITANMVALASVLAAIVAGALGVTGWGWFLFVAVVVVTYG</sequence>
<dbReference type="EMBL" id="JAVIIP010000003">
    <property type="protein sequence ID" value="MDX8537093.1"/>
    <property type="molecule type" value="Genomic_DNA"/>
</dbReference>
<evidence type="ECO:0000313" key="2">
    <source>
        <dbReference type="Proteomes" id="UP001276564"/>
    </source>
</evidence>
<dbReference type="RefSeq" id="WP_320319869.1">
    <property type="nucleotide sequence ID" value="NZ_JAVIIP010000003.1"/>
</dbReference>
<accession>A0ABU5AIK0</accession>
<name>A0ABU5AIK0_9HYPH</name>
<gene>
    <name evidence="1" type="ORF">RFM23_05575</name>
</gene>
<organism evidence="1 2">
    <name type="scientific">Mesorhizobium abyssinicae</name>
    <dbReference type="NCBI Taxonomy" id="1209958"/>
    <lineage>
        <taxon>Bacteria</taxon>
        <taxon>Pseudomonadati</taxon>
        <taxon>Pseudomonadota</taxon>
        <taxon>Alphaproteobacteria</taxon>
        <taxon>Hyphomicrobiales</taxon>
        <taxon>Phyllobacteriaceae</taxon>
        <taxon>Mesorhizobium</taxon>
    </lineage>
</organism>
<dbReference type="Proteomes" id="UP001276564">
    <property type="component" value="Unassembled WGS sequence"/>
</dbReference>
<evidence type="ECO:0008006" key="3">
    <source>
        <dbReference type="Google" id="ProtNLM"/>
    </source>
</evidence>
<evidence type="ECO:0000313" key="1">
    <source>
        <dbReference type="EMBL" id="MDX8537093.1"/>
    </source>
</evidence>
<reference evidence="1 2" key="1">
    <citation type="submission" date="2023-08" db="EMBL/GenBank/DDBJ databases">
        <title>Implementing the SeqCode for naming new Mesorhizobium species isolated from Vachellia karroo root nodules.</title>
        <authorList>
            <person name="Van Lill M."/>
        </authorList>
    </citation>
    <scope>NUCLEOTIDE SEQUENCE [LARGE SCALE GENOMIC DNA]</scope>
    <source>
        <strain evidence="1 2">VK4B</strain>
    </source>
</reference>
<proteinExistence type="predicted"/>
<protein>
    <recommendedName>
        <fullName evidence="3">Phosphatidate cytidylyltransferase</fullName>
    </recommendedName>
</protein>
<comment type="caution">
    <text evidence="1">The sequence shown here is derived from an EMBL/GenBank/DDBJ whole genome shotgun (WGS) entry which is preliminary data.</text>
</comment>
<keyword evidence="2" id="KW-1185">Reference proteome</keyword>